<dbReference type="Proteomes" id="UP000093281">
    <property type="component" value="Unassembled WGS sequence"/>
</dbReference>
<protein>
    <submittedName>
        <fullName evidence="1">Uncharacterized protein</fullName>
    </submittedName>
</protein>
<organism evidence="1 2">
    <name type="scientific">Aliarcobacter thereius</name>
    <dbReference type="NCBI Taxonomy" id="544718"/>
    <lineage>
        <taxon>Bacteria</taxon>
        <taxon>Pseudomonadati</taxon>
        <taxon>Campylobacterota</taxon>
        <taxon>Epsilonproteobacteria</taxon>
        <taxon>Campylobacterales</taxon>
        <taxon>Arcobacteraceae</taxon>
        <taxon>Aliarcobacter</taxon>
    </lineage>
</organism>
<sequence>MTLEEQNIFIEKIKESILPVAMYMDDQQIFLLLEEVQASNDSLPEGFAKMLFEQIIILKYNRLG</sequence>
<dbReference type="EMBL" id="LCUJ01000003">
    <property type="protein sequence ID" value="OCL99428.1"/>
    <property type="molecule type" value="Genomic_DNA"/>
</dbReference>
<evidence type="ECO:0000313" key="1">
    <source>
        <dbReference type="EMBL" id="OCL99428.1"/>
    </source>
</evidence>
<accession>A0A1C0B757</accession>
<proteinExistence type="predicted"/>
<evidence type="ECO:0000313" key="2">
    <source>
        <dbReference type="Proteomes" id="UP000093281"/>
    </source>
</evidence>
<dbReference type="AlphaFoldDB" id="A0A1C0B757"/>
<dbReference type="OrthoDB" id="5365779at2"/>
<comment type="caution">
    <text evidence="1">The sequence shown here is derived from an EMBL/GenBank/DDBJ whole genome shotgun (WGS) entry which is preliminary data.</text>
</comment>
<gene>
    <name evidence="1" type="ORF">AAX29_01242</name>
</gene>
<name>A0A1C0B757_9BACT</name>
<reference evidence="2" key="1">
    <citation type="submission" date="2015-05" db="EMBL/GenBank/DDBJ databases">
        <authorList>
            <person name="Rovetto F."/>
            <person name="Cocolin L."/>
            <person name="Illeghems K."/>
            <person name="Van Nieuwerburgh F."/>
            <person name="Houf K."/>
        </authorList>
    </citation>
    <scope>NUCLEOTIDE SEQUENCE [LARGE SCALE GENOMIC DNA]</scope>
    <source>
        <strain evidence="2">DU22</strain>
    </source>
</reference>
<dbReference type="RefSeq" id="WP_066173564.1">
    <property type="nucleotide sequence ID" value="NZ_LCUJ01000003.1"/>
</dbReference>
<dbReference type="STRING" id="544718.AAX25_01220"/>